<comment type="caution">
    <text evidence="3">The sequence shown here is derived from an EMBL/GenBank/DDBJ whole genome shotgun (WGS) entry which is preliminary data.</text>
</comment>
<keyword evidence="1" id="KW-0472">Membrane</keyword>
<gene>
    <name evidence="3" type="ORF">OSTQU699_LOCUS6143</name>
</gene>
<proteinExistence type="predicted"/>
<feature type="signal peptide" evidence="2">
    <location>
        <begin position="1"/>
        <end position="22"/>
    </location>
</feature>
<keyword evidence="4" id="KW-1185">Reference proteome</keyword>
<evidence type="ECO:0000313" key="3">
    <source>
        <dbReference type="EMBL" id="CAD7700784.1"/>
    </source>
</evidence>
<organism evidence="3 4">
    <name type="scientific">Ostreobium quekettii</name>
    <dbReference type="NCBI Taxonomy" id="121088"/>
    <lineage>
        <taxon>Eukaryota</taxon>
        <taxon>Viridiplantae</taxon>
        <taxon>Chlorophyta</taxon>
        <taxon>core chlorophytes</taxon>
        <taxon>Ulvophyceae</taxon>
        <taxon>TCBD clade</taxon>
        <taxon>Bryopsidales</taxon>
        <taxon>Ostreobineae</taxon>
        <taxon>Ostreobiaceae</taxon>
        <taxon>Ostreobium</taxon>
    </lineage>
</organism>
<evidence type="ECO:0000256" key="2">
    <source>
        <dbReference type="SAM" id="SignalP"/>
    </source>
</evidence>
<feature type="transmembrane region" description="Helical" evidence="1">
    <location>
        <begin position="32"/>
        <end position="61"/>
    </location>
</feature>
<keyword evidence="2" id="KW-0732">Signal</keyword>
<feature type="chain" id="PRO_5035874718" description="Secreted protein" evidence="2">
    <location>
        <begin position="23"/>
        <end position="121"/>
    </location>
</feature>
<keyword evidence="1" id="KW-1133">Transmembrane helix</keyword>
<evidence type="ECO:0000313" key="4">
    <source>
        <dbReference type="Proteomes" id="UP000708148"/>
    </source>
</evidence>
<evidence type="ECO:0008006" key="5">
    <source>
        <dbReference type="Google" id="ProtNLM"/>
    </source>
</evidence>
<sequence>MWIALCAWPVSILLQAILLSMAAKQVAHVTVVHFVSLCALCLLLWCLCLCFTYCGTVLGLVDYLQENSLNCLTNPLAQCPHFHEDSPHQSLLFFTMCTTDAFVDFCSCLLCGDESRLVVIN</sequence>
<accession>A0A8S1J0T6</accession>
<evidence type="ECO:0000256" key="1">
    <source>
        <dbReference type="SAM" id="Phobius"/>
    </source>
</evidence>
<dbReference type="EMBL" id="CAJHUC010001342">
    <property type="protein sequence ID" value="CAD7700784.1"/>
    <property type="molecule type" value="Genomic_DNA"/>
</dbReference>
<dbReference type="Proteomes" id="UP000708148">
    <property type="component" value="Unassembled WGS sequence"/>
</dbReference>
<keyword evidence="1" id="KW-0812">Transmembrane</keyword>
<name>A0A8S1J0T6_9CHLO</name>
<protein>
    <recommendedName>
        <fullName evidence="5">Secreted protein</fullName>
    </recommendedName>
</protein>
<dbReference type="AlphaFoldDB" id="A0A8S1J0T6"/>
<reference evidence="3" key="1">
    <citation type="submission" date="2020-12" db="EMBL/GenBank/DDBJ databases">
        <authorList>
            <person name="Iha C."/>
        </authorList>
    </citation>
    <scope>NUCLEOTIDE SEQUENCE</scope>
</reference>